<evidence type="ECO:0000259" key="6">
    <source>
        <dbReference type="Pfam" id="PF21715"/>
    </source>
</evidence>
<dbReference type="Pfam" id="PF04198">
    <property type="entry name" value="Sugar-bind"/>
    <property type="match status" value="1"/>
</dbReference>
<dbReference type="Proteomes" id="UP000809829">
    <property type="component" value="Unassembled WGS sequence"/>
</dbReference>
<feature type="domain" description="CggR N-terminal DNA binding" evidence="6">
    <location>
        <begin position="18"/>
        <end position="88"/>
    </location>
</feature>
<keyword evidence="4" id="KW-0804">Transcription</keyword>
<dbReference type="EMBL" id="JAFBFC010000007">
    <property type="protein sequence ID" value="MBM7704525.1"/>
    <property type="molecule type" value="Genomic_DNA"/>
</dbReference>
<keyword evidence="3" id="KW-0238">DNA-binding</keyword>
<dbReference type="InterPro" id="IPR007324">
    <property type="entry name" value="Sugar-bd_dom_put"/>
</dbReference>
<evidence type="ECO:0000256" key="1">
    <source>
        <dbReference type="ARBA" id="ARBA00010466"/>
    </source>
</evidence>
<evidence type="ECO:0000313" key="8">
    <source>
        <dbReference type="Proteomes" id="UP000809829"/>
    </source>
</evidence>
<comment type="caution">
    <text evidence="7">The sequence shown here is derived from an EMBL/GenBank/DDBJ whole genome shotgun (WGS) entry which is preliminary data.</text>
</comment>
<dbReference type="InterPro" id="IPR048715">
    <property type="entry name" value="CggR_N"/>
</dbReference>
<keyword evidence="8" id="KW-1185">Reference proteome</keyword>
<dbReference type="Gene3D" id="1.10.10.10">
    <property type="entry name" value="Winged helix-like DNA-binding domain superfamily/Winged helix DNA-binding domain"/>
    <property type="match status" value="1"/>
</dbReference>
<reference evidence="7 8" key="1">
    <citation type="submission" date="2021-01" db="EMBL/GenBank/DDBJ databases">
        <title>Genomic Encyclopedia of Type Strains, Phase IV (KMG-IV): sequencing the most valuable type-strain genomes for metagenomic binning, comparative biology and taxonomic classification.</title>
        <authorList>
            <person name="Goeker M."/>
        </authorList>
    </citation>
    <scope>NUCLEOTIDE SEQUENCE [LARGE SCALE GENOMIC DNA]</scope>
    <source>
        <strain evidence="7 8">DSM 104297</strain>
    </source>
</reference>
<evidence type="ECO:0000313" key="7">
    <source>
        <dbReference type="EMBL" id="MBM7704525.1"/>
    </source>
</evidence>
<dbReference type="InterPro" id="IPR036390">
    <property type="entry name" value="WH_DNA-bd_sf"/>
</dbReference>
<dbReference type="SUPFAM" id="SSF100950">
    <property type="entry name" value="NagB/RpiA/CoA transferase-like"/>
    <property type="match status" value="1"/>
</dbReference>
<proteinExistence type="inferred from homology"/>
<organism evidence="7 8">
    <name type="scientific">Priestia iocasae</name>
    <dbReference type="NCBI Taxonomy" id="2291674"/>
    <lineage>
        <taxon>Bacteria</taxon>
        <taxon>Bacillati</taxon>
        <taxon>Bacillota</taxon>
        <taxon>Bacilli</taxon>
        <taxon>Bacillales</taxon>
        <taxon>Bacillaceae</taxon>
        <taxon>Priestia</taxon>
    </lineage>
</organism>
<dbReference type="Gene3D" id="3.40.50.1360">
    <property type="match status" value="1"/>
</dbReference>
<dbReference type="SUPFAM" id="SSF46785">
    <property type="entry name" value="Winged helix' DNA-binding domain"/>
    <property type="match status" value="1"/>
</dbReference>
<sequence length="342" mass="37651">MHSLVEVQQKLLPDLLSVMQKRYQILQYIRLMQPIGRRNLSTSLGLTERVLRSEVTFLKEQDLVEIHSSGMTLTHEGEELLIKLEEVMKEVSGLRLLETTLKEAFSLSHVIVVPGDSDKSSWVKKEMGRASVACIKERLIGKKNIVAVTGGTTLAAVADMMTPDPKQRDVLFVPARGGLGENVQNQANTICAKMAEGSSGQYRLLHVPDQLSDEAYKSIAEEPSIKEMMHLIKSAGMVVHGIGDAMTMAERRKTSQEDLGKIEEGHAVGEAFGYYFNQSGEVVHKVKTVGIQLDDLKNNKCVIAVAGGSSKAKAIKAFMQQAQHSILITDEGAAKELVRDFH</sequence>
<dbReference type="RefSeq" id="WP_205188528.1">
    <property type="nucleotide sequence ID" value="NZ_JAFBFC010000007.1"/>
</dbReference>
<dbReference type="Pfam" id="PF21715">
    <property type="entry name" value="CggR_N"/>
    <property type="match status" value="1"/>
</dbReference>
<keyword evidence="2" id="KW-0805">Transcription regulation</keyword>
<comment type="similarity">
    <text evidence="1">Belongs to the SorC transcriptional regulatory family.</text>
</comment>
<evidence type="ECO:0000259" key="5">
    <source>
        <dbReference type="Pfam" id="PF04198"/>
    </source>
</evidence>
<evidence type="ECO:0000256" key="3">
    <source>
        <dbReference type="ARBA" id="ARBA00023125"/>
    </source>
</evidence>
<accession>A0ABS2QYL3</accession>
<dbReference type="PANTHER" id="PTHR34294">
    <property type="entry name" value="TRANSCRIPTIONAL REGULATOR-RELATED"/>
    <property type="match status" value="1"/>
</dbReference>
<protein>
    <submittedName>
        <fullName evidence="7">Central glycolytic genes regulator</fullName>
    </submittedName>
</protein>
<evidence type="ECO:0000256" key="4">
    <source>
        <dbReference type="ARBA" id="ARBA00023163"/>
    </source>
</evidence>
<gene>
    <name evidence="7" type="ORF">JOC83_003382</name>
</gene>
<feature type="domain" description="Sugar-binding" evidence="5">
    <location>
        <begin position="90"/>
        <end position="338"/>
    </location>
</feature>
<evidence type="ECO:0000256" key="2">
    <source>
        <dbReference type="ARBA" id="ARBA00023015"/>
    </source>
</evidence>
<dbReference type="InterPro" id="IPR051054">
    <property type="entry name" value="SorC_transcr_regulators"/>
</dbReference>
<name>A0ABS2QYL3_9BACI</name>
<dbReference type="PANTHER" id="PTHR34294:SF5">
    <property type="entry name" value="CENTRAL GLYCOLYTIC GENES REGULATOR"/>
    <property type="match status" value="1"/>
</dbReference>
<dbReference type="InterPro" id="IPR036388">
    <property type="entry name" value="WH-like_DNA-bd_sf"/>
</dbReference>
<dbReference type="InterPro" id="IPR037171">
    <property type="entry name" value="NagB/RpiA_transferase-like"/>
</dbReference>